<dbReference type="GeneID" id="19332300"/>
<reference evidence="1 2" key="1">
    <citation type="journal article" date="2012" name="PLoS Pathog.">
        <title>Diverse lifestyles and strategies of plant pathogenesis encoded in the genomes of eighteen Dothideomycetes fungi.</title>
        <authorList>
            <person name="Ohm R.A."/>
            <person name="Feau N."/>
            <person name="Henrissat B."/>
            <person name="Schoch C.L."/>
            <person name="Horwitz B.A."/>
            <person name="Barry K.W."/>
            <person name="Condon B.J."/>
            <person name="Copeland A.C."/>
            <person name="Dhillon B."/>
            <person name="Glaser F."/>
            <person name="Hesse C.N."/>
            <person name="Kosti I."/>
            <person name="LaButti K."/>
            <person name="Lindquist E.A."/>
            <person name="Lucas S."/>
            <person name="Salamov A.A."/>
            <person name="Bradshaw R.E."/>
            <person name="Ciuffetti L."/>
            <person name="Hamelin R.C."/>
            <person name="Kema G.H.J."/>
            <person name="Lawrence C."/>
            <person name="Scott J.A."/>
            <person name="Spatafora J.W."/>
            <person name="Turgeon B.G."/>
            <person name="de Wit P.J.G.M."/>
            <person name="Zhong S."/>
            <person name="Goodwin S.B."/>
            <person name="Grigoriev I.V."/>
        </authorList>
    </citation>
    <scope>NUCLEOTIDE SEQUENCE [LARGE SCALE GENOMIC DNA]</scope>
    <source>
        <strain evidence="1 2">CIRAD86</strain>
    </source>
</reference>
<gene>
    <name evidence="1" type="ORF">MYCFIDRAFT_169046</name>
</gene>
<proteinExistence type="predicted"/>
<dbReference type="AlphaFoldDB" id="N1Q6W4"/>
<dbReference type="VEuPathDB" id="FungiDB:MYCFIDRAFT_169046"/>
<name>N1Q6W4_PSEFD</name>
<dbReference type="KEGG" id="pfj:MYCFIDRAFT_169046"/>
<evidence type="ECO:0000313" key="2">
    <source>
        <dbReference type="Proteomes" id="UP000016932"/>
    </source>
</evidence>
<accession>N1Q6W4</accession>
<dbReference type="HOGENOM" id="CLU_2097878_0_0_1"/>
<sequence>MHLLTDKENKNDGYCEKKKNDTAAFTETTPMAVENFERVHKYTEVSFQQAVVNILRIVQAISSPVDVHQFPRPLHHQLPGIDQESILLLLLLLTSRFILPPRVSRITDVSVWHRTL</sequence>
<organism evidence="1 2">
    <name type="scientific">Pseudocercospora fijiensis (strain CIRAD86)</name>
    <name type="common">Black leaf streak disease fungus</name>
    <name type="synonym">Mycosphaerella fijiensis</name>
    <dbReference type="NCBI Taxonomy" id="383855"/>
    <lineage>
        <taxon>Eukaryota</taxon>
        <taxon>Fungi</taxon>
        <taxon>Dikarya</taxon>
        <taxon>Ascomycota</taxon>
        <taxon>Pezizomycotina</taxon>
        <taxon>Dothideomycetes</taxon>
        <taxon>Dothideomycetidae</taxon>
        <taxon>Mycosphaerellales</taxon>
        <taxon>Mycosphaerellaceae</taxon>
        <taxon>Pseudocercospora</taxon>
    </lineage>
</organism>
<dbReference type="RefSeq" id="XP_007920720.1">
    <property type="nucleotide sequence ID" value="XM_007922529.1"/>
</dbReference>
<dbReference type="Proteomes" id="UP000016932">
    <property type="component" value="Unassembled WGS sequence"/>
</dbReference>
<keyword evidence="2" id="KW-1185">Reference proteome</keyword>
<evidence type="ECO:0000313" key="1">
    <source>
        <dbReference type="EMBL" id="EME87186.1"/>
    </source>
</evidence>
<dbReference type="EMBL" id="KB446555">
    <property type="protein sequence ID" value="EME87186.1"/>
    <property type="molecule type" value="Genomic_DNA"/>
</dbReference>
<protein>
    <submittedName>
        <fullName evidence="1">Uncharacterized protein</fullName>
    </submittedName>
</protein>